<dbReference type="AlphaFoldDB" id="A0AAE0T3F0"/>
<dbReference type="PROSITE" id="PS51117">
    <property type="entry name" value="LAMININ_NTER"/>
    <property type="match status" value="1"/>
</dbReference>
<name>A0AAE0T3F0_9BIVA</name>
<dbReference type="PANTHER" id="PTHR10574">
    <property type="entry name" value="NETRIN/LAMININ-RELATED"/>
    <property type="match status" value="1"/>
</dbReference>
<sequence length="159" mass="17922">MADLGGEIAEDYSGVLPKLRVQSSCRCPSAYPRVSPLKAHYCIKNGVPDNTENDLLRLNPESHPLEYVNDGDSNSIWISNFLNQANVIIDLGDEFQVFYVVIQFYSPFPKAVKIERLMGTSLIWDTWQMYAEDCMTYFSVSNDGPLPTSASVNCLKFPR</sequence>
<dbReference type="EMBL" id="JAEAOA010000982">
    <property type="protein sequence ID" value="KAK3603067.1"/>
    <property type="molecule type" value="Genomic_DNA"/>
</dbReference>
<dbReference type="PANTHER" id="PTHR10574:SF274">
    <property type="entry name" value="USHERIN"/>
    <property type="match status" value="1"/>
</dbReference>
<dbReference type="Pfam" id="PF00055">
    <property type="entry name" value="Laminin_N"/>
    <property type="match status" value="1"/>
</dbReference>
<dbReference type="InterPro" id="IPR008211">
    <property type="entry name" value="Laminin_N"/>
</dbReference>
<dbReference type="GO" id="GO:0005604">
    <property type="term" value="C:basement membrane"/>
    <property type="evidence" value="ECO:0007669"/>
    <property type="project" value="TreeGrafter"/>
</dbReference>
<evidence type="ECO:0000256" key="2">
    <source>
        <dbReference type="ARBA" id="ARBA00023292"/>
    </source>
</evidence>
<keyword evidence="1" id="KW-1015">Disulfide bond</keyword>
<protein>
    <recommendedName>
        <fullName evidence="3">Laminin N-terminal domain-containing protein</fullName>
    </recommendedName>
</protein>
<dbReference type="InterPro" id="IPR008979">
    <property type="entry name" value="Galactose-bd-like_sf"/>
</dbReference>
<comment type="caution">
    <text evidence="4">The sequence shown here is derived from an EMBL/GenBank/DDBJ whole genome shotgun (WGS) entry which is preliminary data.</text>
</comment>
<dbReference type="GO" id="GO:0009888">
    <property type="term" value="P:tissue development"/>
    <property type="evidence" value="ECO:0007669"/>
    <property type="project" value="TreeGrafter"/>
</dbReference>
<proteinExistence type="predicted"/>
<evidence type="ECO:0000313" key="4">
    <source>
        <dbReference type="EMBL" id="KAK3603067.1"/>
    </source>
</evidence>
<feature type="domain" description="Laminin N-terminal" evidence="3">
    <location>
        <begin position="1"/>
        <end position="159"/>
    </location>
</feature>
<evidence type="ECO:0000313" key="5">
    <source>
        <dbReference type="Proteomes" id="UP001195483"/>
    </source>
</evidence>
<dbReference type="SUPFAM" id="SSF49785">
    <property type="entry name" value="Galactose-binding domain-like"/>
    <property type="match status" value="1"/>
</dbReference>
<keyword evidence="5" id="KW-1185">Reference proteome</keyword>
<accession>A0AAE0T3F0</accession>
<reference evidence="4" key="1">
    <citation type="journal article" date="2021" name="Genome Biol. Evol.">
        <title>A High-Quality Reference Genome for a Parasitic Bivalve with Doubly Uniparental Inheritance (Bivalvia: Unionida).</title>
        <authorList>
            <person name="Smith C.H."/>
        </authorList>
    </citation>
    <scope>NUCLEOTIDE SEQUENCE</scope>
    <source>
        <strain evidence="4">CHS0354</strain>
    </source>
</reference>
<reference evidence="4" key="3">
    <citation type="submission" date="2023-05" db="EMBL/GenBank/DDBJ databases">
        <authorList>
            <person name="Smith C.H."/>
        </authorList>
    </citation>
    <scope>NUCLEOTIDE SEQUENCE</scope>
    <source>
        <strain evidence="4">CHS0354</strain>
        <tissue evidence="4">Mantle</tissue>
    </source>
</reference>
<keyword evidence="2" id="KW-0424">Laminin EGF-like domain</keyword>
<gene>
    <name evidence="4" type="ORF">CHS0354_015760</name>
</gene>
<evidence type="ECO:0000259" key="3">
    <source>
        <dbReference type="PROSITE" id="PS51117"/>
    </source>
</evidence>
<dbReference type="Gene3D" id="2.60.120.260">
    <property type="entry name" value="Galactose-binding domain-like"/>
    <property type="match status" value="1"/>
</dbReference>
<evidence type="ECO:0000256" key="1">
    <source>
        <dbReference type="ARBA" id="ARBA00023157"/>
    </source>
</evidence>
<reference evidence="4" key="2">
    <citation type="journal article" date="2021" name="Genome Biol. Evol.">
        <title>Developing a high-quality reference genome for a parasitic bivalve with doubly uniparental inheritance (Bivalvia: Unionida).</title>
        <authorList>
            <person name="Smith C.H."/>
        </authorList>
    </citation>
    <scope>NUCLEOTIDE SEQUENCE</scope>
    <source>
        <strain evidence="4">CHS0354</strain>
        <tissue evidence="4">Mantle</tissue>
    </source>
</reference>
<dbReference type="InterPro" id="IPR050440">
    <property type="entry name" value="Laminin/Netrin_ECM"/>
</dbReference>
<dbReference type="Proteomes" id="UP001195483">
    <property type="component" value="Unassembled WGS sequence"/>
</dbReference>
<organism evidence="4 5">
    <name type="scientific">Potamilus streckersoni</name>
    <dbReference type="NCBI Taxonomy" id="2493646"/>
    <lineage>
        <taxon>Eukaryota</taxon>
        <taxon>Metazoa</taxon>
        <taxon>Spiralia</taxon>
        <taxon>Lophotrochozoa</taxon>
        <taxon>Mollusca</taxon>
        <taxon>Bivalvia</taxon>
        <taxon>Autobranchia</taxon>
        <taxon>Heteroconchia</taxon>
        <taxon>Palaeoheterodonta</taxon>
        <taxon>Unionida</taxon>
        <taxon>Unionoidea</taxon>
        <taxon>Unionidae</taxon>
        <taxon>Ambleminae</taxon>
        <taxon>Lampsilini</taxon>
        <taxon>Potamilus</taxon>
    </lineage>
</organism>
<dbReference type="GO" id="GO:0009887">
    <property type="term" value="P:animal organ morphogenesis"/>
    <property type="evidence" value="ECO:0007669"/>
    <property type="project" value="TreeGrafter"/>
</dbReference>